<dbReference type="PANTHER" id="PTHR43420:SF44">
    <property type="entry name" value="ACETYLTRANSFERASE YPEA"/>
    <property type="match status" value="1"/>
</dbReference>
<feature type="domain" description="N-acetyltransferase" evidence="5">
    <location>
        <begin position="17"/>
        <end position="158"/>
    </location>
</feature>
<evidence type="ECO:0000256" key="4">
    <source>
        <dbReference type="NCBIfam" id="TIGR03448"/>
    </source>
</evidence>
<keyword evidence="1 6" id="KW-0808">Transferase</keyword>
<gene>
    <name evidence="6" type="primary">mshD</name>
    <name evidence="6" type="ORF">J4H91_05910</name>
</gene>
<reference evidence="6" key="1">
    <citation type="submission" date="2021-03" db="EMBL/GenBank/DDBJ databases">
        <title>Leucobacter chromiisoli sp. nov., isolated from chromium-containing soil of chemical plant.</title>
        <authorList>
            <person name="Xu Z."/>
        </authorList>
    </citation>
    <scope>NUCLEOTIDE SEQUENCE</scope>
    <source>
        <strain evidence="6">A2</strain>
    </source>
</reference>
<evidence type="ECO:0000256" key="2">
    <source>
        <dbReference type="ARBA" id="ARBA00022737"/>
    </source>
</evidence>
<dbReference type="NCBIfam" id="TIGR03448">
    <property type="entry name" value="mycothiol_MshD"/>
    <property type="match status" value="1"/>
</dbReference>
<name>A0A939LUW8_9MICO</name>
<evidence type="ECO:0000256" key="3">
    <source>
        <dbReference type="ARBA" id="ARBA00023315"/>
    </source>
</evidence>
<sequence length="307" mass="32666">MTEAELIEIDPGSSGEPGTRALADARAVIAAAESADGRPPVSDQALLAASQGRRALRRFAEAADPERTVAVGIVGEGEVDLVVDPSARGRGIGSAALDVLLDRAAPGELKAWAHGDNPAADALLARAGFEPVRSLYRMALDPSRLPDPSSDPLALPMPTGFALRAFDPELPEDAADWVRLNAAAFASHPEQGRITEADFALMREEPWFDPADLLFIEDAEGVAGYTWVKTVPGEGSAPIAELYAIGVDPARSGHGLGRALLEATLARMAQHRPAKVELYVDGENEVAVGMYERAGFTIDSRSRQWRR</sequence>
<dbReference type="RefSeq" id="WP_208045340.1">
    <property type="nucleotide sequence ID" value="NZ_JAGDYL010000007.1"/>
</dbReference>
<dbReference type="GO" id="GO:0010125">
    <property type="term" value="P:mycothiol biosynthetic process"/>
    <property type="evidence" value="ECO:0007669"/>
    <property type="project" value="UniProtKB-UniRule"/>
</dbReference>
<keyword evidence="3 6" id="KW-0012">Acyltransferase</keyword>
<evidence type="ECO:0000313" key="6">
    <source>
        <dbReference type="EMBL" id="MBO1804851.1"/>
    </source>
</evidence>
<evidence type="ECO:0000313" key="7">
    <source>
        <dbReference type="Proteomes" id="UP000664398"/>
    </source>
</evidence>
<keyword evidence="2" id="KW-0677">Repeat</keyword>
<dbReference type="SUPFAM" id="SSF55729">
    <property type="entry name" value="Acyl-CoA N-acyltransferases (Nat)"/>
    <property type="match status" value="1"/>
</dbReference>
<dbReference type="Gene3D" id="3.40.630.30">
    <property type="match status" value="1"/>
</dbReference>
<evidence type="ECO:0000256" key="1">
    <source>
        <dbReference type="ARBA" id="ARBA00022679"/>
    </source>
</evidence>
<dbReference type="Pfam" id="PF00583">
    <property type="entry name" value="Acetyltransf_1"/>
    <property type="match status" value="2"/>
</dbReference>
<dbReference type="CDD" id="cd04301">
    <property type="entry name" value="NAT_SF"/>
    <property type="match status" value="2"/>
</dbReference>
<evidence type="ECO:0000259" key="5">
    <source>
        <dbReference type="PROSITE" id="PS51186"/>
    </source>
</evidence>
<dbReference type="Proteomes" id="UP000664398">
    <property type="component" value="Unassembled WGS sequence"/>
</dbReference>
<dbReference type="EMBL" id="JAGDYL010000007">
    <property type="protein sequence ID" value="MBO1804851.1"/>
    <property type="molecule type" value="Genomic_DNA"/>
</dbReference>
<feature type="domain" description="N-acetyltransferase" evidence="5">
    <location>
        <begin position="161"/>
        <end position="307"/>
    </location>
</feature>
<dbReference type="AlphaFoldDB" id="A0A939LUW8"/>
<keyword evidence="7" id="KW-1185">Reference proteome</keyword>
<dbReference type="InterPro" id="IPR000182">
    <property type="entry name" value="GNAT_dom"/>
</dbReference>
<organism evidence="6 7">
    <name type="scientific">Leucobacter ruminantium</name>
    <dbReference type="NCBI Taxonomy" id="1289170"/>
    <lineage>
        <taxon>Bacteria</taxon>
        <taxon>Bacillati</taxon>
        <taxon>Actinomycetota</taxon>
        <taxon>Actinomycetes</taxon>
        <taxon>Micrococcales</taxon>
        <taxon>Microbacteriaceae</taxon>
        <taxon>Leucobacter</taxon>
    </lineage>
</organism>
<accession>A0A939LUW8</accession>
<dbReference type="InterPro" id="IPR017813">
    <property type="entry name" value="Mycothiol_AcTrfase"/>
</dbReference>
<dbReference type="PROSITE" id="PS51186">
    <property type="entry name" value="GNAT"/>
    <property type="match status" value="2"/>
</dbReference>
<dbReference type="InterPro" id="IPR050680">
    <property type="entry name" value="YpeA/RimI_acetyltransf"/>
</dbReference>
<dbReference type="PANTHER" id="PTHR43420">
    <property type="entry name" value="ACETYLTRANSFERASE"/>
    <property type="match status" value="1"/>
</dbReference>
<protein>
    <recommendedName>
        <fullName evidence="4">Mycothiol synthase</fullName>
        <ecNumber evidence="4">2.3.1.189</ecNumber>
    </recommendedName>
</protein>
<dbReference type="InterPro" id="IPR016181">
    <property type="entry name" value="Acyl_CoA_acyltransferase"/>
</dbReference>
<comment type="caution">
    <text evidence="6">The sequence shown here is derived from an EMBL/GenBank/DDBJ whole genome shotgun (WGS) entry which is preliminary data.</text>
</comment>
<proteinExistence type="predicted"/>
<dbReference type="EC" id="2.3.1.189" evidence="4"/>
<dbReference type="GO" id="GO:0035447">
    <property type="term" value="F:mycothiol synthase activity"/>
    <property type="evidence" value="ECO:0007669"/>
    <property type="project" value="UniProtKB-UniRule"/>
</dbReference>